<gene>
    <name evidence="2" type="ORF">WN48_06166</name>
</gene>
<evidence type="ECO:0000256" key="1">
    <source>
        <dbReference type="SAM" id="SignalP"/>
    </source>
</evidence>
<reference evidence="2 3" key="1">
    <citation type="submission" date="2015-07" db="EMBL/GenBank/DDBJ databases">
        <title>The genome of Eufriesea mexicana.</title>
        <authorList>
            <person name="Pan H."/>
            <person name="Kapheim K."/>
        </authorList>
    </citation>
    <scope>NUCLEOTIDE SEQUENCE [LARGE SCALE GENOMIC DNA]</scope>
    <source>
        <strain evidence="2">0111107269</strain>
        <tissue evidence="2">Whole body</tissue>
    </source>
</reference>
<name>A0A310ST99_9HYME</name>
<dbReference type="OrthoDB" id="5919137at2759"/>
<dbReference type="AlphaFoldDB" id="A0A310ST99"/>
<organism evidence="2 3">
    <name type="scientific">Eufriesea mexicana</name>
    <dbReference type="NCBI Taxonomy" id="516756"/>
    <lineage>
        <taxon>Eukaryota</taxon>
        <taxon>Metazoa</taxon>
        <taxon>Ecdysozoa</taxon>
        <taxon>Arthropoda</taxon>
        <taxon>Hexapoda</taxon>
        <taxon>Insecta</taxon>
        <taxon>Pterygota</taxon>
        <taxon>Neoptera</taxon>
        <taxon>Endopterygota</taxon>
        <taxon>Hymenoptera</taxon>
        <taxon>Apocrita</taxon>
        <taxon>Aculeata</taxon>
        <taxon>Apoidea</taxon>
        <taxon>Anthophila</taxon>
        <taxon>Apidae</taxon>
        <taxon>Eufriesea</taxon>
    </lineage>
</organism>
<sequence length="341" mass="39115">MIIRSTLLLMVSVTFVIAQESLTGNVFSDKRGSMGFQGMRGKKNFLSLDSNDFEFLKRAPMGFQGMRGKKNSIIADVENELFPEDTNKRAPMGFQGMRGKKSSLDDEYYKRAPMGFQGMRGKKSLEEILDEIKKPTTTRFQDSKEKDIYLIDYPEYYGRGIFSIDGYRNILDKKDEFLKEWEKRAPMGFHGTRGKKMILNALEELDKRGIVGFHGLQHEKDTLDDYLDYLIRPSDYEKRAADFQDIASGSESFKRARIGFHGMRGKRDATEIYGSNSSITGTTIGYQGISNRGNNLGMYEIEKRSPFRYLGIRGKKHPRWEFRGKFVGVRGKKSSTLQTVF</sequence>
<dbReference type="EMBL" id="KQ760478">
    <property type="protein sequence ID" value="OAD60237.1"/>
    <property type="molecule type" value="Genomic_DNA"/>
</dbReference>
<feature type="signal peptide" evidence="1">
    <location>
        <begin position="1"/>
        <end position="18"/>
    </location>
</feature>
<dbReference type="Proteomes" id="UP000250275">
    <property type="component" value="Unassembled WGS sequence"/>
</dbReference>
<evidence type="ECO:0000313" key="2">
    <source>
        <dbReference type="EMBL" id="OAD60237.1"/>
    </source>
</evidence>
<evidence type="ECO:0008006" key="4">
    <source>
        <dbReference type="Google" id="ProtNLM"/>
    </source>
</evidence>
<feature type="chain" id="PRO_5016270170" description="Tachykinins" evidence="1">
    <location>
        <begin position="19"/>
        <end position="341"/>
    </location>
</feature>
<proteinExistence type="predicted"/>
<keyword evidence="3" id="KW-1185">Reference proteome</keyword>
<keyword evidence="1" id="KW-0732">Signal</keyword>
<accession>A0A310ST99</accession>
<evidence type="ECO:0000313" key="3">
    <source>
        <dbReference type="Proteomes" id="UP000250275"/>
    </source>
</evidence>
<protein>
    <recommendedName>
        <fullName evidence="4">Tachykinins</fullName>
    </recommendedName>
</protein>